<evidence type="ECO:0000256" key="1">
    <source>
        <dbReference type="SAM" id="MobiDB-lite"/>
    </source>
</evidence>
<comment type="caution">
    <text evidence="3">The sequence shown here is derived from an EMBL/GenBank/DDBJ whole genome shotgun (WGS) entry which is preliminary data.</text>
</comment>
<feature type="region of interest" description="Disordered" evidence="1">
    <location>
        <begin position="22"/>
        <end position="83"/>
    </location>
</feature>
<feature type="compositionally biased region" description="Basic residues" evidence="1">
    <location>
        <begin position="40"/>
        <end position="64"/>
    </location>
</feature>
<name>A0ABX2TJ63_9PROT</name>
<dbReference type="Pfam" id="PF01609">
    <property type="entry name" value="DDE_Tnp_1"/>
    <property type="match status" value="1"/>
</dbReference>
<dbReference type="Proteomes" id="UP000584642">
    <property type="component" value="Unassembled WGS sequence"/>
</dbReference>
<dbReference type="InterPro" id="IPR002559">
    <property type="entry name" value="Transposase_11"/>
</dbReference>
<sequence>MATPAQEDRLWAADDVLAAPARVAGERGVGAHPPSPTRPPRLRQRHQWGTRRGGQRRGPGKKGSQKSAPNPTDRGKHGSKRHILVDANGIPLALTISATSRHDSRFLKTLVDAVPAIRQCAGRPRRCLAKLQPTRAMSNCSRGWSGSE</sequence>
<organism evidence="3 4">
    <name type="scientific">Azospirillum oleiclasticum</name>
    <dbReference type="NCBI Taxonomy" id="2735135"/>
    <lineage>
        <taxon>Bacteria</taxon>
        <taxon>Pseudomonadati</taxon>
        <taxon>Pseudomonadota</taxon>
        <taxon>Alphaproteobacteria</taxon>
        <taxon>Rhodospirillales</taxon>
        <taxon>Azospirillaceae</taxon>
        <taxon>Azospirillum</taxon>
    </lineage>
</organism>
<proteinExistence type="predicted"/>
<evidence type="ECO:0000259" key="2">
    <source>
        <dbReference type="Pfam" id="PF01609"/>
    </source>
</evidence>
<gene>
    <name evidence="3" type="ORF">HND93_32195</name>
</gene>
<keyword evidence="4" id="KW-1185">Reference proteome</keyword>
<accession>A0ABX2TJ63</accession>
<evidence type="ECO:0000313" key="4">
    <source>
        <dbReference type="Proteomes" id="UP000584642"/>
    </source>
</evidence>
<reference evidence="3 4" key="1">
    <citation type="submission" date="2020-05" db="EMBL/GenBank/DDBJ databases">
        <title>Azospirillum oleiclasticum sp. nov, a nitrogen-fixing and heavy crude oil-emulsifying bacterium isolated from the crude oil of Yumen Oilfield.</title>
        <authorList>
            <person name="Wu D."/>
            <person name="Cai M."/>
            <person name="Zhang X."/>
        </authorList>
    </citation>
    <scope>NUCLEOTIDE SEQUENCE [LARGE SCALE GENOMIC DNA]</scope>
    <source>
        <strain evidence="3 4">ROY-1-1-2</strain>
    </source>
</reference>
<dbReference type="EMBL" id="JABFDB010000040">
    <property type="protein sequence ID" value="NYZ24390.1"/>
    <property type="molecule type" value="Genomic_DNA"/>
</dbReference>
<evidence type="ECO:0000313" key="3">
    <source>
        <dbReference type="EMBL" id="NYZ24390.1"/>
    </source>
</evidence>
<protein>
    <submittedName>
        <fullName evidence="3">Transposase</fullName>
    </submittedName>
</protein>
<feature type="domain" description="Transposase IS4-like" evidence="2">
    <location>
        <begin position="62"/>
        <end position="117"/>
    </location>
</feature>
<feature type="non-terminal residue" evidence="3">
    <location>
        <position position="148"/>
    </location>
</feature>